<organism evidence="2 3">
    <name type="scientific">Paenibacillus hodogayensis</name>
    <dbReference type="NCBI Taxonomy" id="279208"/>
    <lineage>
        <taxon>Bacteria</taxon>
        <taxon>Bacillati</taxon>
        <taxon>Bacillota</taxon>
        <taxon>Bacilli</taxon>
        <taxon>Bacillales</taxon>
        <taxon>Paenibacillaceae</taxon>
        <taxon>Paenibacillus</taxon>
    </lineage>
</organism>
<comment type="caution">
    <text evidence="2">The sequence shown here is derived from an EMBL/GenBank/DDBJ whole genome shotgun (WGS) entry which is preliminary data.</text>
</comment>
<evidence type="ECO:0000313" key="3">
    <source>
        <dbReference type="Proteomes" id="UP001589619"/>
    </source>
</evidence>
<evidence type="ECO:0000259" key="1">
    <source>
        <dbReference type="PROSITE" id="PS51272"/>
    </source>
</evidence>
<proteinExistence type="predicted"/>
<sequence length="172" mass="18167">MFGQHPNIKQAASAAIVNGYSDGSFKPNRTVTRAEFAVILMNASKQQGNGAELKFTDNGKIASLAQKAVAQAVEVHVISGYDDGTFRPDAEITRSEMAVMVARALGQSAAATAESGFADDEDIPSWARGATEDLKKLGIMEGKGANQFAPGDKTTRAEAVTVLLKMLAYKGK</sequence>
<dbReference type="PANTHER" id="PTHR43308">
    <property type="entry name" value="OUTER MEMBRANE PROTEIN ALPHA-RELATED"/>
    <property type="match status" value="1"/>
</dbReference>
<reference evidence="2 3" key="1">
    <citation type="submission" date="2024-09" db="EMBL/GenBank/DDBJ databases">
        <authorList>
            <person name="Sun Q."/>
            <person name="Mori K."/>
        </authorList>
    </citation>
    <scope>NUCLEOTIDE SEQUENCE [LARGE SCALE GENOMIC DNA]</scope>
    <source>
        <strain evidence="2 3">JCM 12520</strain>
    </source>
</reference>
<protein>
    <submittedName>
        <fullName evidence="2">S-layer homology domain-containing protein</fullName>
    </submittedName>
</protein>
<dbReference type="RefSeq" id="WP_344903204.1">
    <property type="nucleotide sequence ID" value="NZ_BAAAYO010000001.1"/>
</dbReference>
<dbReference type="PROSITE" id="PS51272">
    <property type="entry name" value="SLH"/>
    <property type="match status" value="3"/>
</dbReference>
<feature type="domain" description="SLH" evidence="1">
    <location>
        <begin position="1"/>
        <end position="51"/>
    </location>
</feature>
<feature type="domain" description="SLH" evidence="1">
    <location>
        <begin position="52"/>
        <end position="115"/>
    </location>
</feature>
<dbReference type="EMBL" id="JBHMAG010000012">
    <property type="protein sequence ID" value="MFB9752809.1"/>
    <property type="molecule type" value="Genomic_DNA"/>
</dbReference>
<dbReference type="InterPro" id="IPR051465">
    <property type="entry name" value="Cell_Envelope_Struct_Comp"/>
</dbReference>
<name>A0ABV5VWW9_9BACL</name>
<feature type="domain" description="SLH" evidence="1">
    <location>
        <begin position="117"/>
        <end position="172"/>
    </location>
</feature>
<dbReference type="Pfam" id="PF00395">
    <property type="entry name" value="SLH"/>
    <property type="match status" value="3"/>
</dbReference>
<dbReference type="Proteomes" id="UP001589619">
    <property type="component" value="Unassembled WGS sequence"/>
</dbReference>
<keyword evidence="3" id="KW-1185">Reference proteome</keyword>
<dbReference type="InterPro" id="IPR001119">
    <property type="entry name" value="SLH_dom"/>
</dbReference>
<gene>
    <name evidence="2" type="ORF">ACFFNY_14685</name>
</gene>
<evidence type="ECO:0000313" key="2">
    <source>
        <dbReference type="EMBL" id="MFB9752809.1"/>
    </source>
</evidence>
<accession>A0ABV5VWW9</accession>
<dbReference type="PANTHER" id="PTHR43308:SF5">
    <property type="entry name" value="S-LAYER PROTEIN _ PEPTIDOGLYCAN ENDO-BETA-N-ACETYLGLUCOSAMINIDASE"/>
    <property type="match status" value="1"/>
</dbReference>